<comment type="caution">
    <text evidence="9">The sequence shown here is derived from an EMBL/GenBank/DDBJ whole genome shotgun (WGS) entry which is preliminary data.</text>
</comment>
<comment type="catalytic activity">
    <reaction evidence="4 7">
        <text>uridine(38/39/40) in tRNA = pseudouridine(38/39/40) in tRNA</text>
        <dbReference type="Rhea" id="RHEA:22376"/>
        <dbReference type="Rhea" id="RHEA-COMP:10085"/>
        <dbReference type="Rhea" id="RHEA-COMP:10087"/>
        <dbReference type="ChEBI" id="CHEBI:65314"/>
        <dbReference type="ChEBI" id="CHEBI:65315"/>
        <dbReference type="EC" id="5.4.99.12"/>
    </reaction>
</comment>
<dbReference type="EC" id="5.4.99.12" evidence="4"/>
<evidence type="ECO:0000256" key="6">
    <source>
        <dbReference type="PIRSR" id="PIRSR001430-2"/>
    </source>
</evidence>
<dbReference type="InterPro" id="IPR020095">
    <property type="entry name" value="PsdUridine_synth_TruA_C"/>
</dbReference>
<dbReference type="HAMAP" id="MF_00171">
    <property type="entry name" value="TruA"/>
    <property type="match status" value="1"/>
</dbReference>
<dbReference type="InterPro" id="IPR001406">
    <property type="entry name" value="PsdUridine_synth_TruA"/>
</dbReference>
<dbReference type="SUPFAM" id="SSF55120">
    <property type="entry name" value="Pseudouridine synthase"/>
    <property type="match status" value="1"/>
</dbReference>
<feature type="binding site" evidence="4 6">
    <location>
        <position position="110"/>
    </location>
    <ligand>
        <name>substrate</name>
    </ligand>
</feature>
<evidence type="ECO:0000256" key="1">
    <source>
        <dbReference type="ARBA" id="ARBA00009375"/>
    </source>
</evidence>
<evidence type="ECO:0000256" key="5">
    <source>
        <dbReference type="PIRSR" id="PIRSR001430-1"/>
    </source>
</evidence>
<dbReference type="PANTHER" id="PTHR11142:SF0">
    <property type="entry name" value="TRNA PSEUDOURIDINE SYNTHASE-LIKE 1"/>
    <property type="match status" value="1"/>
</dbReference>
<dbReference type="Gene3D" id="3.30.70.660">
    <property type="entry name" value="Pseudouridine synthase I, catalytic domain, C-terminal subdomain"/>
    <property type="match status" value="1"/>
</dbReference>
<dbReference type="GO" id="GO:0003723">
    <property type="term" value="F:RNA binding"/>
    <property type="evidence" value="ECO:0007669"/>
    <property type="project" value="InterPro"/>
</dbReference>
<comment type="similarity">
    <text evidence="1 4 7">Belongs to the tRNA pseudouridine synthase TruA family.</text>
</comment>
<dbReference type="GO" id="GO:0160147">
    <property type="term" value="F:tRNA pseudouridine(38-40) synthase activity"/>
    <property type="evidence" value="ECO:0007669"/>
    <property type="project" value="UniProtKB-EC"/>
</dbReference>
<dbReference type="NCBIfam" id="TIGR00071">
    <property type="entry name" value="hisT_truA"/>
    <property type="match status" value="1"/>
</dbReference>
<feature type="domain" description="Pseudouridine synthase I TruA alpha/beta" evidence="8">
    <location>
        <begin position="8"/>
        <end position="104"/>
    </location>
</feature>
<sequence>MRNIKISYRYDGSMFYGFQRQPNKRTVQGEIEKLLNVVLKDEIDMISSGRTDRGVHALIQVSNFYTTSTIPLDRLKYVLMRGLPLDIELLDIEEVDIEFNSRFDAQKRGYTYIISWERDPFKNRYETYVNKEIEAERFQKILDILVGVHDFNNFRMSDCGSKTSIREIYSIEVKKIGSNRISVEILGSSFLKSQIRIIIGTALNIYFGNLPSNYMEEMLKNPDKKYLKKVAEPNGLYLSKVDY</sequence>
<comment type="subunit">
    <text evidence="4">Homodimer.</text>
</comment>
<evidence type="ECO:0000256" key="2">
    <source>
        <dbReference type="ARBA" id="ARBA00022694"/>
    </source>
</evidence>
<dbReference type="InterPro" id="IPR020097">
    <property type="entry name" value="PsdUridine_synth_TruA_a/b_dom"/>
</dbReference>
<dbReference type="Proteomes" id="UP000284676">
    <property type="component" value="Unassembled WGS sequence"/>
</dbReference>
<evidence type="ECO:0000256" key="7">
    <source>
        <dbReference type="RuleBase" id="RU003792"/>
    </source>
</evidence>
<protein>
    <recommendedName>
        <fullName evidence="4">tRNA pseudouridine synthase A</fullName>
        <ecNumber evidence="4">5.4.99.12</ecNumber>
    </recommendedName>
    <alternativeName>
        <fullName evidence="4">tRNA pseudouridine(38-40) synthase</fullName>
    </alternativeName>
    <alternativeName>
        <fullName evidence="4">tRNA pseudouridylate synthase I</fullName>
    </alternativeName>
    <alternativeName>
        <fullName evidence="4">tRNA-uridine isomerase I</fullName>
    </alternativeName>
</protein>
<gene>
    <name evidence="4 9" type="primary">truA</name>
    <name evidence="9" type="ORF">DW663_11140</name>
</gene>
<dbReference type="FunFam" id="3.30.70.580:FF:000001">
    <property type="entry name" value="tRNA pseudouridine synthase A"/>
    <property type="match status" value="1"/>
</dbReference>
<organism evidence="9 10">
    <name type="scientific">Fusobacterium mortiferum</name>
    <dbReference type="NCBI Taxonomy" id="850"/>
    <lineage>
        <taxon>Bacteria</taxon>
        <taxon>Fusobacteriati</taxon>
        <taxon>Fusobacteriota</taxon>
        <taxon>Fusobacteriia</taxon>
        <taxon>Fusobacteriales</taxon>
        <taxon>Fusobacteriaceae</taxon>
        <taxon>Fusobacterium</taxon>
    </lineage>
</organism>
<dbReference type="Gene3D" id="3.30.70.580">
    <property type="entry name" value="Pseudouridine synthase I, catalytic domain, N-terminal subdomain"/>
    <property type="match status" value="1"/>
</dbReference>
<dbReference type="PANTHER" id="PTHR11142">
    <property type="entry name" value="PSEUDOURIDYLATE SYNTHASE"/>
    <property type="match status" value="1"/>
</dbReference>
<feature type="domain" description="Pseudouridine synthase I TruA alpha/beta" evidence="8">
    <location>
        <begin position="145"/>
        <end position="243"/>
    </location>
</feature>
<comment type="caution">
    <text evidence="4">Lacks conserved residue(s) required for the propagation of feature annotation.</text>
</comment>
<accession>A0A414PP28</accession>
<dbReference type="Pfam" id="PF01416">
    <property type="entry name" value="PseudoU_synth_1"/>
    <property type="match status" value="2"/>
</dbReference>
<evidence type="ECO:0000313" key="10">
    <source>
        <dbReference type="Proteomes" id="UP000284676"/>
    </source>
</evidence>
<comment type="function">
    <text evidence="4">Formation of pseudouridine at positions 38, 39 and 40 in the anticodon stem and loop of transfer RNAs.</text>
</comment>
<dbReference type="InterPro" id="IPR020094">
    <property type="entry name" value="TruA/RsuA/RluB/E/F_N"/>
</dbReference>
<feature type="active site" description="Nucleophile" evidence="4 5">
    <location>
        <position position="52"/>
    </location>
</feature>
<dbReference type="CDD" id="cd02570">
    <property type="entry name" value="PseudoU_synth_EcTruA"/>
    <property type="match status" value="1"/>
</dbReference>
<keyword evidence="3 4" id="KW-0413">Isomerase</keyword>
<evidence type="ECO:0000256" key="4">
    <source>
        <dbReference type="HAMAP-Rule" id="MF_00171"/>
    </source>
</evidence>
<dbReference type="InterPro" id="IPR020103">
    <property type="entry name" value="PsdUridine_synth_cat_dom_sf"/>
</dbReference>
<keyword evidence="2 4" id="KW-0819">tRNA processing</keyword>
<evidence type="ECO:0000313" key="9">
    <source>
        <dbReference type="EMBL" id="RHF70283.1"/>
    </source>
</evidence>
<evidence type="ECO:0000256" key="3">
    <source>
        <dbReference type="ARBA" id="ARBA00023235"/>
    </source>
</evidence>
<dbReference type="EMBL" id="QRHL01000028">
    <property type="protein sequence ID" value="RHF70283.1"/>
    <property type="molecule type" value="Genomic_DNA"/>
</dbReference>
<dbReference type="PIRSF" id="PIRSF001430">
    <property type="entry name" value="tRNA_psdUrid_synth"/>
    <property type="match status" value="1"/>
</dbReference>
<dbReference type="RefSeq" id="WP_118234651.1">
    <property type="nucleotide sequence ID" value="NZ_CAEUHP010000001.1"/>
</dbReference>
<dbReference type="AlphaFoldDB" id="A0A414PP28"/>
<proteinExistence type="inferred from homology"/>
<evidence type="ECO:0000259" key="8">
    <source>
        <dbReference type="Pfam" id="PF01416"/>
    </source>
</evidence>
<dbReference type="GO" id="GO:0031119">
    <property type="term" value="P:tRNA pseudouridine synthesis"/>
    <property type="evidence" value="ECO:0007669"/>
    <property type="project" value="UniProtKB-UniRule"/>
</dbReference>
<name>A0A414PP28_FUSMR</name>
<reference evidence="9 10" key="1">
    <citation type="submission" date="2018-08" db="EMBL/GenBank/DDBJ databases">
        <title>A genome reference for cultivated species of the human gut microbiota.</title>
        <authorList>
            <person name="Zou Y."/>
            <person name="Xue W."/>
            <person name="Luo G."/>
        </authorList>
    </citation>
    <scope>NUCLEOTIDE SEQUENCE [LARGE SCALE GENOMIC DNA]</scope>
    <source>
        <strain evidence="9 10">AM25-1</strain>
    </source>
</reference>